<evidence type="ECO:0008006" key="4">
    <source>
        <dbReference type="Google" id="ProtNLM"/>
    </source>
</evidence>
<evidence type="ECO:0000313" key="3">
    <source>
        <dbReference type="Proteomes" id="UP000245884"/>
    </source>
</evidence>
<dbReference type="Proteomes" id="UP000245884">
    <property type="component" value="Unassembled WGS sequence"/>
</dbReference>
<name>A0A316UM27_9BASI</name>
<organism evidence="2 3">
    <name type="scientific">Jaminaea rosea</name>
    <dbReference type="NCBI Taxonomy" id="1569628"/>
    <lineage>
        <taxon>Eukaryota</taxon>
        <taxon>Fungi</taxon>
        <taxon>Dikarya</taxon>
        <taxon>Basidiomycota</taxon>
        <taxon>Ustilaginomycotina</taxon>
        <taxon>Exobasidiomycetes</taxon>
        <taxon>Microstromatales</taxon>
        <taxon>Microstromatales incertae sedis</taxon>
        <taxon>Jaminaea</taxon>
    </lineage>
</organism>
<dbReference type="EMBL" id="KZ819678">
    <property type="protein sequence ID" value="PWN24993.1"/>
    <property type="molecule type" value="Genomic_DNA"/>
</dbReference>
<feature type="chain" id="PRO_5016467189" description="Extracellular membrane protein CFEM domain-containing protein" evidence="1">
    <location>
        <begin position="21"/>
        <end position="65"/>
    </location>
</feature>
<dbReference type="RefSeq" id="XP_025359605.1">
    <property type="nucleotide sequence ID" value="XM_025507076.1"/>
</dbReference>
<evidence type="ECO:0000256" key="1">
    <source>
        <dbReference type="SAM" id="SignalP"/>
    </source>
</evidence>
<protein>
    <recommendedName>
        <fullName evidence="4">Extracellular membrane protein CFEM domain-containing protein</fullName>
    </recommendedName>
</protein>
<reference evidence="2 3" key="1">
    <citation type="journal article" date="2018" name="Mol. Biol. Evol.">
        <title>Broad Genomic Sampling Reveals a Smut Pathogenic Ancestry of the Fungal Clade Ustilaginomycotina.</title>
        <authorList>
            <person name="Kijpornyongpan T."/>
            <person name="Mondo S.J."/>
            <person name="Barry K."/>
            <person name="Sandor L."/>
            <person name="Lee J."/>
            <person name="Lipzen A."/>
            <person name="Pangilinan J."/>
            <person name="LaButti K."/>
            <person name="Hainaut M."/>
            <person name="Henrissat B."/>
            <person name="Grigoriev I.V."/>
            <person name="Spatafora J.W."/>
            <person name="Aime M.C."/>
        </authorList>
    </citation>
    <scope>NUCLEOTIDE SEQUENCE [LARGE SCALE GENOMIC DNA]</scope>
    <source>
        <strain evidence="2 3">MCA 5214</strain>
    </source>
</reference>
<dbReference type="GeneID" id="37028899"/>
<keyword evidence="1" id="KW-0732">Signal</keyword>
<keyword evidence="3" id="KW-1185">Reference proteome</keyword>
<dbReference type="AlphaFoldDB" id="A0A316UM27"/>
<accession>A0A316UM27</accession>
<feature type="signal peptide" evidence="1">
    <location>
        <begin position="1"/>
        <end position="20"/>
    </location>
</feature>
<proteinExistence type="predicted"/>
<sequence length="65" mass="6886">MFTHTLFAVIMLMTTCLLVARPMVAACCKDKVAGFCQNSVGKDCPGSALEDTACCSLAIKQPAKM</sequence>
<gene>
    <name evidence="2" type="ORF">BDZ90DRAFT_234599</name>
</gene>
<evidence type="ECO:0000313" key="2">
    <source>
        <dbReference type="EMBL" id="PWN24993.1"/>
    </source>
</evidence>